<dbReference type="InterPro" id="IPR007497">
    <property type="entry name" value="SIMPL/DUF541"/>
</dbReference>
<reference evidence="1 2" key="1">
    <citation type="submission" date="2015-10" db="EMBL/GenBank/DDBJ databases">
        <title>Metagenome-Assembled Genomes uncover a global brackish microbiome.</title>
        <authorList>
            <person name="Hugerth L.W."/>
            <person name="Larsson J."/>
            <person name="Alneberg J."/>
            <person name="Lindh M.V."/>
            <person name="Legrand C."/>
            <person name="Pinhassi J."/>
            <person name="Andersson A.F."/>
        </authorList>
    </citation>
    <scope>NUCLEOTIDE SEQUENCE [LARGE SCALE GENOMIC DNA]</scope>
    <source>
        <strain evidence="1">BACL2 MAG-121220-bin52</strain>
    </source>
</reference>
<protein>
    <recommendedName>
        <fullName evidence="3">26 kDa periplasmic immunogenic protein</fullName>
    </recommendedName>
</protein>
<dbReference type="Pfam" id="PF04402">
    <property type="entry name" value="SIMPL"/>
    <property type="match status" value="1"/>
</dbReference>
<organism evidence="1 2">
    <name type="scientific">Actinobacteria bacterium BACL2 MAG-121220-bin52</name>
    <dbReference type="NCBI Taxonomy" id="1655573"/>
    <lineage>
        <taxon>Bacteria</taxon>
        <taxon>Bacillati</taxon>
        <taxon>Actinomycetota</taxon>
        <taxon>Actinomycetes</taxon>
        <taxon>Actinomycetes incertae sedis</taxon>
        <taxon>ac1 cluster</taxon>
    </lineage>
</organism>
<dbReference type="PANTHER" id="PTHR34387:SF1">
    <property type="entry name" value="PERIPLASMIC IMMUNOGENIC PROTEIN"/>
    <property type="match status" value="1"/>
</dbReference>
<dbReference type="Proteomes" id="UP000054017">
    <property type="component" value="Unassembled WGS sequence"/>
</dbReference>
<dbReference type="EMBL" id="LIAX01000050">
    <property type="protein sequence ID" value="KRO33291.1"/>
    <property type="molecule type" value="Genomic_DNA"/>
</dbReference>
<evidence type="ECO:0000313" key="1">
    <source>
        <dbReference type="EMBL" id="KRO33291.1"/>
    </source>
</evidence>
<dbReference type="InterPro" id="IPR052022">
    <property type="entry name" value="26kDa_periplasmic_antigen"/>
</dbReference>
<sequence>MRKVNRITAAITALFVLGALWIYPAQGAESNRHITVSGVGTVSVIPDAVRLYLSVTSLSDKSASALSGASKAASGVRAALKSEAIASKDIKSSNLSVYPEYNYTQDKGSEIIGYRATQSFTVIIRKAESAGKVIEVVVSAGSESVAINGIAPFISKGSAAMQEARAAAVADAKSKASSYAKLLGASLGKVISLQENSAPSYSFPMLGVAKAEDASTPVIDLGEEEVSISITVKWALN</sequence>
<gene>
    <name evidence="1" type="ORF">ABR65_00830</name>
</gene>
<accession>A0A0R2P8X9</accession>
<evidence type="ECO:0000313" key="2">
    <source>
        <dbReference type="Proteomes" id="UP000054017"/>
    </source>
</evidence>
<proteinExistence type="predicted"/>
<dbReference type="Gene3D" id="3.30.110.170">
    <property type="entry name" value="Protein of unknown function (DUF541), domain 1"/>
    <property type="match status" value="1"/>
</dbReference>
<dbReference type="AlphaFoldDB" id="A0A0R2P8X9"/>
<comment type="caution">
    <text evidence="1">The sequence shown here is derived from an EMBL/GenBank/DDBJ whole genome shotgun (WGS) entry which is preliminary data.</text>
</comment>
<dbReference type="Gene3D" id="3.30.70.2970">
    <property type="entry name" value="Protein of unknown function (DUF541), domain 2"/>
    <property type="match status" value="1"/>
</dbReference>
<dbReference type="GO" id="GO:0006974">
    <property type="term" value="P:DNA damage response"/>
    <property type="evidence" value="ECO:0007669"/>
    <property type="project" value="TreeGrafter"/>
</dbReference>
<name>A0A0R2P8X9_9ACTN</name>
<dbReference type="PANTHER" id="PTHR34387">
    <property type="entry name" value="SLR1258 PROTEIN"/>
    <property type="match status" value="1"/>
</dbReference>
<evidence type="ECO:0008006" key="3">
    <source>
        <dbReference type="Google" id="ProtNLM"/>
    </source>
</evidence>